<dbReference type="Proteomes" id="UP001497623">
    <property type="component" value="Unassembled WGS sequence"/>
</dbReference>
<dbReference type="SUPFAM" id="SSF48340">
    <property type="entry name" value="Interferon-induced guanylate-binding protein 1 (GBP1), C-terminal domain"/>
    <property type="match status" value="1"/>
</dbReference>
<dbReference type="EMBL" id="CAXKWB010039109">
    <property type="protein sequence ID" value="CAL4152691.1"/>
    <property type="molecule type" value="Genomic_DNA"/>
</dbReference>
<dbReference type="InterPro" id="IPR036543">
    <property type="entry name" value="Guanylate-bd_C_sf"/>
</dbReference>
<evidence type="ECO:0000313" key="1">
    <source>
        <dbReference type="EMBL" id="CAL4152691.1"/>
    </source>
</evidence>
<feature type="non-terminal residue" evidence="1">
    <location>
        <position position="284"/>
    </location>
</feature>
<organism evidence="1 2">
    <name type="scientific">Meganyctiphanes norvegica</name>
    <name type="common">Northern krill</name>
    <name type="synonym">Thysanopoda norvegica</name>
    <dbReference type="NCBI Taxonomy" id="48144"/>
    <lineage>
        <taxon>Eukaryota</taxon>
        <taxon>Metazoa</taxon>
        <taxon>Ecdysozoa</taxon>
        <taxon>Arthropoda</taxon>
        <taxon>Crustacea</taxon>
        <taxon>Multicrustacea</taxon>
        <taxon>Malacostraca</taxon>
        <taxon>Eumalacostraca</taxon>
        <taxon>Eucarida</taxon>
        <taxon>Euphausiacea</taxon>
        <taxon>Euphausiidae</taxon>
        <taxon>Meganyctiphanes</taxon>
    </lineage>
</organism>
<gene>
    <name evidence="1" type="ORF">MNOR_LOCUS31030</name>
</gene>
<comment type="caution">
    <text evidence="1">The sequence shown here is derived from an EMBL/GenBank/DDBJ whole genome shotgun (WGS) entry which is preliminary data.</text>
</comment>
<dbReference type="GO" id="GO:0005525">
    <property type="term" value="F:GTP binding"/>
    <property type="evidence" value="ECO:0007669"/>
    <property type="project" value="InterPro"/>
</dbReference>
<keyword evidence="2" id="KW-1185">Reference proteome</keyword>
<reference evidence="1 2" key="1">
    <citation type="submission" date="2024-05" db="EMBL/GenBank/DDBJ databases">
        <authorList>
            <person name="Wallberg A."/>
        </authorList>
    </citation>
    <scope>NUCLEOTIDE SEQUENCE [LARGE SCALE GENOMIC DNA]</scope>
</reference>
<dbReference type="AlphaFoldDB" id="A0AAV2S3U7"/>
<proteinExistence type="predicted"/>
<dbReference type="GO" id="GO:0003924">
    <property type="term" value="F:GTPase activity"/>
    <property type="evidence" value="ECO:0007669"/>
    <property type="project" value="InterPro"/>
</dbReference>
<accession>A0AAV2S3U7</accession>
<name>A0AAV2S3U7_MEGNR</name>
<sequence>MINISVGTPPYCAVTMQGTTANAKQLQAYCRQALRSRWLGYLIEVTQGNSLAALVVPRFLRVSLKKLQTKKIVLLPFNIATCQGEGWGGGLFHSKHHHSQFSPLPNPIWAMTDKRKCDQAVENAVKPYDEEMENKLKSTKTEEDLQRFDEAARVDANEIYKDEFAYAMVNALELYEEGYKKLEKDLNVKFEKHRKNFNAHKRKCNQAVENAVKSYDQEMQQKVKSTKTEEDFQRFDEAARVNANEKYKDEVSLDIVNELELYDEGQKKLKKNQQKNLRKYSGNF</sequence>
<protein>
    <submittedName>
        <fullName evidence="1">Uncharacterized protein</fullName>
    </submittedName>
</protein>
<evidence type="ECO:0000313" key="2">
    <source>
        <dbReference type="Proteomes" id="UP001497623"/>
    </source>
</evidence>